<organism evidence="3 4">
    <name type="scientific">Kutzneria viridogrisea</name>
    <dbReference type="NCBI Taxonomy" id="47990"/>
    <lineage>
        <taxon>Bacteria</taxon>
        <taxon>Bacillati</taxon>
        <taxon>Actinomycetota</taxon>
        <taxon>Actinomycetes</taxon>
        <taxon>Pseudonocardiales</taxon>
        <taxon>Pseudonocardiaceae</taxon>
        <taxon>Kutzneria</taxon>
    </lineage>
</organism>
<dbReference type="Proteomes" id="UP000517916">
    <property type="component" value="Unassembled WGS sequence"/>
</dbReference>
<sequence>MAELDGAVAVVTGATGTVGAGIARVLAARGARVVVHHRDSAEAAEALAAEIGGVAAMGDLREPGQVEGVLHAAVEAFGRLDVLVNNAGVQPVTALPELTLPQWREVFAGNADTTFLASSAAARLMGPLGGGSIISIASIEGTSPAVGHAHYAASKAAVLAHTKAAAVEYGPMRIRVNAVSPGLIARPGIEQQWPEGVDRWRRSAPLTRLGSPRDVGEACAFLASPRASWITGQNLVVDGGVSARAAW</sequence>
<dbReference type="PRINTS" id="PR00081">
    <property type="entry name" value="GDHRDH"/>
</dbReference>
<reference evidence="3 4" key="1">
    <citation type="submission" date="2020-08" db="EMBL/GenBank/DDBJ databases">
        <title>Genomic Encyclopedia of Archaeal and Bacterial Type Strains, Phase II (KMG-II): from individual species to whole genera.</title>
        <authorList>
            <person name="Goeker M."/>
        </authorList>
    </citation>
    <scope>NUCLEOTIDE SEQUENCE [LARGE SCALE GENOMIC DNA]</scope>
    <source>
        <strain evidence="3 4">DSM 43850</strain>
    </source>
</reference>
<evidence type="ECO:0000256" key="2">
    <source>
        <dbReference type="ARBA" id="ARBA00023002"/>
    </source>
</evidence>
<dbReference type="SUPFAM" id="SSF51735">
    <property type="entry name" value="NAD(P)-binding Rossmann-fold domains"/>
    <property type="match status" value="1"/>
</dbReference>
<dbReference type="PRINTS" id="PR00080">
    <property type="entry name" value="SDRFAMILY"/>
</dbReference>
<keyword evidence="4" id="KW-1185">Reference proteome</keyword>
<accession>A0ABR6BDL2</accession>
<comment type="similarity">
    <text evidence="1">Belongs to the short-chain dehydrogenases/reductases (SDR) family.</text>
</comment>
<dbReference type="InterPro" id="IPR002347">
    <property type="entry name" value="SDR_fam"/>
</dbReference>
<name>A0ABR6BDL2_9PSEU</name>
<dbReference type="Pfam" id="PF13561">
    <property type="entry name" value="adh_short_C2"/>
    <property type="match status" value="1"/>
</dbReference>
<dbReference type="CDD" id="cd05233">
    <property type="entry name" value="SDR_c"/>
    <property type="match status" value="1"/>
</dbReference>
<keyword evidence="2 3" id="KW-0560">Oxidoreductase</keyword>
<dbReference type="GO" id="GO:0004316">
    <property type="term" value="F:3-oxoacyl-[acyl-carrier-protein] reductase (NADPH) activity"/>
    <property type="evidence" value="ECO:0007669"/>
    <property type="project" value="UniProtKB-EC"/>
</dbReference>
<evidence type="ECO:0000313" key="3">
    <source>
        <dbReference type="EMBL" id="MBA8924962.1"/>
    </source>
</evidence>
<evidence type="ECO:0000256" key="1">
    <source>
        <dbReference type="ARBA" id="ARBA00006484"/>
    </source>
</evidence>
<dbReference type="RefSeq" id="WP_182837154.1">
    <property type="nucleotide sequence ID" value="NZ_BAAABQ010000010.1"/>
</dbReference>
<protein>
    <submittedName>
        <fullName evidence="3">3-oxoacyl-[acyl-carrier protein] reductase</fullName>
        <ecNumber evidence="3">1.1.1.100</ecNumber>
    </submittedName>
</protein>
<proteinExistence type="inferred from homology"/>
<dbReference type="PANTHER" id="PTHR43639:SF1">
    <property type="entry name" value="SHORT-CHAIN DEHYDROGENASE_REDUCTASE FAMILY PROTEIN"/>
    <property type="match status" value="1"/>
</dbReference>
<dbReference type="Gene3D" id="3.40.50.720">
    <property type="entry name" value="NAD(P)-binding Rossmann-like Domain"/>
    <property type="match status" value="1"/>
</dbReference>
<dbReference type="NCBIfam" id="NF005559">
    <property type="entry name" value="PRK07231.1"/>
    <property type="match status" value="1"/>
</dbReference>
<gene>
    <name evidence="3" type="ORF">BC739_002161</name>
</gene>
<dbReference type="PANTHER" id="PTHR43639">
    <property type="entry name" value="OXIDOREDUCTASE, SHORT-CHAIN DEHYDROGENASE/REDUCTASE FAMILY (AFU_ORTHOLOGUE AFUA_5G02870)"/>
    <property type="match status" value="1"/>
</dbReference>
<dbReference type="InterPro" id="IPR036291">
    <property type="entry name" value="NAD(P)-bd_dom_sf"/>
</dbReference>
<dbReference type="EC" id="1.1.1.100" evidence="3"/>
<evidence type="ECO:0000313" key="4">
    <source>
        <dbReference type="Proteomes" id="UP000517916"/>
    </source>
</evidence>
<dbReference type="EMBL" id="JACJID010000002">
    <property type="protein sequence ID" value="MBA8924962.1"/>
    <property type="molecule type" value="Genomic_DNA"/>
</dbReference>
<comment type="caution">
    <text evidence="3">The sequence shown here is derived from an EMBL/GenBank/DDBJ whole genome shotgun (WGS) entry which is preliminary data.</text>
</comment>